<name>A0A4C1YAB8_EUMVA</name>
<keyword evidence="2" id="KW-1185">Reference proteome</keyword>
<dbReference type="AlphaFoldDB" id="A0A4C1YAB8"/>
<protein>
    <submittedName>
        <fullName evidence="1">Uncharacterized protein</fullName>
    </submittedName>
</protein>
<gene>
    <name evidence="1" type="ORF">EVAR_45295_1</name>
</gene>
<dbReference type="EMBL" id="BGZK01001128">
    <property type="protein sequence ID" value="GBP71980.1"/>
    <property type="molecule type" value="Genomic_DNA"/>
</dbReference>
<accession>A0A4C1YAB8</accession>
<sequence length="97" mass="10654">MHGVNSGVILALQSLYRASGACVRINTPQIITVIKKFGFSFVEYSFIHIGTTVGTAVEIEGRTESRIEVRNKAEIKDEKKVESELGTGTRIKSATRI</sequence>
<dbReference type="Proteomes" id="UP000299102">
    <property type="component" value="Unassembled WGS sequence"/>
</dbReference>
<reference evidence="1 2" key="1">
    <citation type="journal article" date="2019" name="Commun. Biol.">
        <title>The bagworm genome reveals a unique fibroin gene that provides high tensile strength.</title>
        <authorList>
            <person name="Kono N."/>
            <person name="Nakamura H."/>
            <person name="Ohtoshi R."/>
            <person name="Tomita M."/>
            <person name="Numata K."/>
            <person name="Arakawa K."/>
        </authorList>
    </citation>
    <scope>NUCLEOTIDE SEQUENCE [LARGE SCALE GENOMIC DNA]</scope>
</reference>
<comment type="caution">
    <text evidence="1">The sequence shown here is derived from an EMBL/GenBank/DDBJ whole genome shotgun (WGS) entry which is preliminary data.</text>
</comment>
<evidence type="ECO:0000313" key="2">
    <source>
        <dbReference type="Proteomes" id="UP000299102"/>
    </source>
</evidence>
<organism evidence="1 2">
    <name type="scientific">Eumeta variegata</name>
    <name type="common">Bagworm moth</name>
    <name type="synonym">Eumeta japonica</name>
    <dbReference type="NCBI Taxonomy" id="151549"/>
    <lineage>
        <taxon>Eukaryota</taxon>
        <taxon>Metazoa</taxon>
        <taxon>Ecdysozoa</taxon>
        <taxon>Arthropoda</taxon>
        <taxon>Hexapoda</taxon>
        <taxon>Insecta</taxon>
        <taxon>Pterygota</taxon>
        <taxon>Neoptera</taxon>
        <taxon>Endopterygota</taxon>
        <taxon>Lepidoptera</taxon>
        <taxon>Glossata</taxon>
        <taxon>Ditrysia</taxon>
        <taxon>Tineoidea</taxon>
        <taxon>Psychidae</taxon>
        <taxon>Oiketicinae</taxon>
        <taxon>Eumeta</taxon>
    </lineage>
</organism>
<proteinExistence type="predicted"/>
<evidence type="ECO:0000313" key="1">
    <source>
        <dbReference type="EMBL" id="GBP71980.1"/>
    </source>
</evidence>